<evidence type="ECO:0000256" key="7">
    <source>
        <dbReference type="ARBA" id="ARBA00023172"/>
    </source>
</evidence>
<evidence type="ECO:0000256" key="1">
    <source>
        <dbReference type="ARBA" id="ARBA00004496"/>
    </source>
</evidence>
<proteinExistence type="inferred from homology"/>
<dbReference type="InterPro" id="IPR004107">
    <property type="entry name" value="Integrase_SAM-like_N"/>
</dbReference>
<name>A0A9D2KLZ9_9BACT</name>
<dbReference type="Pfam" id="PF02899">
    <property type="entry name" value="Phage_int_SAM_1"/>
    <property type="match status" value="1"/>
</dbReference>
<evidence type="ECO:0000259" key="11">
    <source>
        <dbReference type="PROSITE" id="PS51898"/>
    </source>
</evidence>
<keyword evidence="5 9" id="KW-0229">DNA integration</keyword>
<keyword evidence="6 9" id="KW-0238">DNA-binding</keyword>
<dbReference type="PROSITE" id="PS51898">
    <property type="entry name" value="TYR_RECOMBINASE"/>
    <property type="match status" value="1"/>
</dbReference>
<dbReference type="GO" id="GO:0006313">
    <property type="term" value="P:DNA transposition"/>
    <property type="evidence" value="ECO:0007669"/>
    <property type="project" value="UniProtKB-UniRule"/>
</dbReference>
<keyword evidence="3 9" id="KW-0132">Cell division</keyword>
<dbReference type="PROSITE" id="PS51900">
    <property type="entry name" value="CB"/>
    <property type="match status" value="1"/>
</dbReference>
<feature type="active site" evidence="9">
    <location>
        <position position="176"/>
    </location>
</feature>
<dbReference type="GO" id="GO:0005737">
    <property type="term" value="C:cytoplasm"/>
    <property type="evidence" value="ECO:0007669"/>
    <property type="project" value="UniProtKB-SubCell"/>
</dbReference>
<dbReference type="Proteomes" id="UP000824225">
    <property type="component" value="Unassembled WGS sequence"/>
</dbReference>
<dbReference type="GO" id="GO:0009037">
    <property type="term" value="F:tyrosine-based site-specific recombinase activity"/>
    <property type="evidence" value="ECO:0007669"/>
    <property type="project" value="UniProtKB-UniRule"/>
</dbReference>
<dbReference type="Gene3D" id="1.10.443.10">
    <property type="entry name" value="Intergrase catalytic core"/>
    <property type="match status" value="1"/>
</dbReference>
<reference evidence="13" key="1">
    <citation type="journal article" date="2021" name="PeerJ">
        <title>Extensive microbial diversity within the chicken gut microbiome revealed by metagenomics and culture.</title>
        <authorList>
            <person name="Gilroy R."/>
            <person name="Ravi A."/>
            <person name="Getino M."/>
            <person name="Pursley I."/>
            <person name="Horton D.L."/>
            <person name="Alikhan N.F."/>
            <person name="Baker D."/>
            <person name="Gharbi K."/>
            <person name="Hall N."/>
            <person name="Watson M."/>
            <person name="Adriaenssens E.M."/>
            <person name="Foster-Nyarko E."/>
            <person name="Jarju S."/>
            <person name="Secka A."/>
            <person name="Antonio M."/>
            <person name="Oren A."/>
            <person name="Chaudhuri R.R."/>
            <person name="La Ragione R."/>
            <person name="Hildebrand F."/>
            <person name="Pallen M.J."/>
        </authorList>
    </citation>
    <scope>NUCLEOTIDE SEQUENCE</scope>
    <source>
        <strain evidence="13">CHK186-16707</strain>
    </source>
</reference>
<dbReference type="GO" id="GO:0003677">
    <property type="term" value="F:DNA binding"/>
    <property type="evidence" value="ECO:0007669"/>
    <property type="project" value="UniProtKB-UniRule"/>
</dbReference>
<feature type="domain" description="Tyr recombinase" evidence="11">
    <location>
        <begin position="112"/>
        <end position="301"/>
    </location>
</feature>
<feature type="active site" evidence="9">
    <location>
        <position position="256"/>
    </location>
</feature>
<dbReference type="EMBL" id="DXAN01000028">
    <property type="protein sequence ID" value="HJA09256.1"/>
    <property type="molecule type" value="Genomic_DNA"/>
</dbReference>
<evidence type="ECO:0000259" key="12">
    <source>
        <dbReference type="PROSITE" id="PS51900"/>
    </source>
</evidence>
<comment type="subcellular location">
    <subcellularLocation>
        <location evidence="1 9">Cytoplasm</location>
    </subcellularLocation>
</comment>
<evidence type="ECO:0000256" key="4">
    <source>
        <dbReference type="ARBA" id="ARBA00022829"/>
    </source>
</evidence>
<keyword evidence="8 9" id="KW-0131">Cell cycle</keyword>
<dbReference type="InterPro" id="IPR050090">
    <property type="entry name" value="Tyrosine_recombinase_XerCD"/>
</dbReference>
<dbReference type="AlphaFoldDB" id="A0A9D2KLZ9"/>
<dbReference type="InterPro" id="IPR023009">
    <property type="entry name" value="Tyrosine_recombinase_XerC/XerD"/>
</dbReference>
<evidence type="ECO:0000256" key="9">
    <source>
        <dbReference type="HAMAP-Rule" id="MF_01808"/>
    </source>
</evidence>
<organism evidence="13 14">
    <name type="scientific">Candidatus Mailhella merdigallinarum</name>
    <dbReference type="NCBI Taxonomy" id="2838658"/>
    <lineage>
        <taxon>Bacteria</taxon>
        <taxon>Pseudomonadati</taxon>
        <taxon>Thermodesulfobacteriota</taxon>
        <taxon>Desulfovibrionia</taxon>
        <taxon>Desulfovibrionales</taxon>
        <taxon>Desulfovibrionaceae</taxon>
        <taxon>Mailhella</taxon>
    </lineage>
</organism>
<dbReference type="SUPFAM" id="SSF56349">
    <property type="entry name" value="DNA breaking-rejoining enzymes"/>
    <property type="match status" value="1"/>
</dbReference>
<evidence type="ECO:0000256" key="2">
    <source>
        <dbReference type="ARBA" id="ARBA00022490"/>
    </source>
</evidence>
<evidence type="ECO:0000256" key="10">
    <source>
        <dbReference type="SAM" id="MobiDB-lite"/>
    </source>
</evidence>
<evidence type="ECO:0000313" key="13">
    <source>
        <dbReference type="EMBL" id="HJA09256.1"/>
    </source>
</evidence>
<keyword evidence="2 9" id="KW-0963">Cytoplasm</keyword>
<keyword evidence="4 9" id="KW-0159">Chromosome partition</keyword>
<dbReference type="InterPro" id="IPR013762">
    <property type="entry name" value="Integrase-like_cat_sf"/>
</dbReference>
<comment type="caution">
    <text evidence="13">The sequence shown here is derived from an EMBL/GenBank/DDBJ whole genome shotgun (WGS) entry which is preliminary data.</text>
</comment>
<keyword evidence="7 9" id="KW-0233">DNA recombination</keyword>
<dbReference type="GO" id="GO:0051301">
    <property type="term" value="P:cell division"/>
    <property type="evidence" value="ECO:0007669"/>
    <property type="project" value="UniProtKB-KW"/>
</dbReference>
<dbReference type="PANTHER" id="PTHR30349:SF81">
    <property type="entry name" value="TYROSINE RECOMBINASE XERC"/>
    <property type="match status" value="1"/>
</dbReference>
<dbReference type="GO" id="GO:0007059">
    <property type="term" value="P:chromosome segregation"/>
    <property type="evidence" value="ECO:0007669"/>
    <property type="project" value="UniProtKB-UniRule"/>
</dbReference>
<evidence type="ECO:0000256" key="8">
    <source>
        <dbReference type="ARBA" id="ARBA00023306"/>
    </source>
</evidence>
<accession>A0A9D2KLZ9</accession>
<feature type="active site" evidence="9">
    <location>
        <position position="253"/>
    </location>
</feature>
<feature type="active site" evidence="9">
    <location>
        <position position="279"/>
    </location>
</feature>
<feature type="active site" description="O-(3'-phospho-DNA)-tyrosine intermediate" evidence="9">
    <location>
        <position position="288"/>
    </location>
</feature>
<dbReference type="InterPro" id="IPR010998">
    <property type="entry name" value="Integrase_recombinase_N"/>
</dbReference>
<evidence type="ECO:0000256" key="5">
    <source>
        <dbReference type="ARBA" id="ARBA00022908"/>
    </source>
</evidence>
<feature type="compositionally biased region" description="Basic and acidic residues" evidence="10">
    <location>
        <begin position="322"/>
        <end position="352"/>
    </location>
</feature>
<sequence>MGRVWLDALLAERGLSAHTVAAYRQDLEALGAFLNEWNPSFPAGGRSASPLAGLDDEALLLFVVWLRRRGDGRRTLARRLSCLRGFFTWAVEQGLVDGNPATLLDGPKLPSLLPDVLTREEAAALLDAPDPGDKLGRRDRAMLELLYAAGLRVSELIRLRPLDLDLQRGVVRVFGKGRKERLVPLHDRAVAVLDAYLVECRPLFNPAPGPEGDTLFLNRSGRGLTRQGVWKLIKRYALRVGLKTGGGRRLSPHTLRHSFATHLLEGGADLRTVQLLLGHSDLAATELYTHVRSDRLADVHARFHPRNRSSCREPVASSASGAHDDEANREADGRAIEDTAEERVKNRSGERV</sequence>
<evidence type="ECO:0000313" key="14">
    <source>
        <dbReference type="Proteomes" id="UP000824225"/>
    </source>
</evidence>
<comment type="function">
    <text evidence="9">Site-specific tyrosine recombinase, which acts by catalyzing the cutting and rejoining of the recombining DNA molecules. The XerC-XerD complex is essential to convert dimers of the bacterial chromosome into monomers to permit their segregation at cell division. It also contributes to the segregational stability of plasmids.</text>
</comment>
<dbReference type="InterPro" id="IPR002104">
    <property type="entry name" value="Integrase_catalytic"/>
</dbReference>
<dbReference type="Pfam" id="PF00589">
    <property type="entry name" value="Phage_integrase"/>
    <property type="match status" value="1"/>
</dbReference>
<evidence type="ECO:0000256" key="3">
    <source>
        <dbReference type="ARBA" id="ARBA00022618"/>
    </source>
</evidence>
<dbReference type="PANTHER" id="PTHR30349">
    <property type="entry name" value="PHAGE INTEGRASE-RELATED"/>
    <property type="match status" value="1"/>
</dbReference>
<comment type="subunit">
    <text evidence="9">Forms a cyclic heterotetrameric complex composed of two molecules of XerC and two molecules of XerD.</text>
</comment>
<dbReference type="CDD" id="cd00798">
    <property type="entry name" value="INT_XerDC_C"/>
    <property type="match status" value="1"/>
</dbReference>
<feature type="active site" evidence="9">
    <location>
        <position position="152"/>
    </location>
</feature>
<reference evidence="13" key="2">
    <citation type="submission" date="2021-04" db="EMBL/GenBank/DDBJ databases">
        <authorList>
            <person name="Gilroy R."/>
        </authorList>
    </citation>
    <scope>NUCLEOTIDE SEQUENCE</scope>
    <source>
        <strain evidence="13">CHK186-16707</strain>
    </source>
</reference>
<dbReference type="InterPro" id="IPR011010">
    <property type="entry name" value="DNA_brk_join_enz"/>
</dbReference>
<dbReference type="InterPro" id="IPR044068">
    <property type="entry name" value="CB"/>
</dbReference>
<feature type="domain" description="Core-binding (CB)" evidence="12">
    <location>
        <begin position="1"/>
        <end position="91"/>
    </location>
</feature>
<dbReference type="NCBIfam" id="NF001399">
    <property type="entry name" value="PRK00283.1"/>
    <property type="match status" value="1"/>
</dbReference>
<dbReference type="HAMAP" id="MF_01808">
    <property type="entry name" value="Recomb_XerC_XerD"/>
    <property type="match status" value="1"/>
</dbReference>
<dbReference type="Gene3D" id="1.10.150.130">
    <property type="match status" value="1"/>
</dbReference>
<comment type="similarity">
    <text evidence="9">Belongs to the 'phage' integrase family. XerC subfamily.</text>
</comment>
<feature type="region of interest" description="Disordered" evidence="10">
    <location>
        <begin position="305"/>
        <end position="352"/>
    </location>
</feature>
<evidence type="ECO:0000256" key="6">
    <source>
        <dbReference type="ARBA" id="ARBA00023125"/>
    </source>
</evidence>
<gene>
    <name evidence="9" type="primary">xerC</name>
    <name evidence="13" type="ORF">H9962_08730</name>
</gene>
<protein>
    <recommendedName>
        <fullName evidence="9">Tyrosine recombinase XerC</fullName>
    </recommendedName>
</protein>